<feature type="transmembrane region" description="Helical" evidence="7">
    <location>
        <begin position="153"/>
        <end position="171"/>
    </location>
</feature>
<keyword evidence="2" id="KW-1003">Cell membrane</keyword>
<keyword evidence="4 7" id="KW-1133">Transmembrane helix</keyword>
<proteinExistence type="predicted"/>
<dbReference type="PROSITE" id="PS50850">
    <property type="entry name" value="MFS"/>
    <property type="match status" value="1"/>
</dbReference>
<dbReference type="PANTHER" id="PTHR43124:SF3">
    <property type="entry name" value="CHLORAMPHENICOL EFFLUX PUMP RV0191"/>
    <property type="match status" value="1"/>
</dbReference>
<evidence type="ECO:0000256" key="7">
    <source>
        <dbReference type="SAM" id="Phobius"/>
    </source>
</evidence>
<feature type="transmembrane region" description="Helical" evidence="7">
    <location>
        <begin position="53"/>
        <end position="78"/>
    </location>
</feature>
<evidence type="ECO:0000259" key="8">
    <source>
        <dbReference type="PROSITE" id="PS50850"/>
    </source>
</evidence>
<comment type="subcellular location">
    <subcellularLocation>
        <location evidence="1">Cell membrane</location>
        <topology evidence="1">Multi-pass membrane protein</topology>
    </subcellularLocation>
</comment>
<dbReference type="InterPro" id="IPR050189">
    <property type="entry name" value="MFS_Efflux_Transporters"/>
</dbReference>
<evidence type="ECO:0000256" key="3">
    <source>
        <dbReference type="ARBA" id="ARBA00022692"/>
    </source>
</evidence>
<accession>A0ABS9WEQ5</accession>
<comment type="caution">
    <text evidence="9">The sequence shown here is derived from an EMBL/GenBank/DDBJ whole genome shotgun (WGS) entry which is preliminary data.</text>
</comment>
<feature type="transmembrane region" description="Helical" evidence="7">
    <location>
        <begin position="340"/>
        <end position="365"/>
    </location>
</feature>
<dbReference type="SUPFAM" id="SSF103473">
    <property type="entry name" value="MFS general substrate transporter"/>
    <property type="match status" value="1"/>
</dbReference>
<dbReference type="RefSeq" id="WP_242163252.1">
    <property type="nucleotide sequence ID" value="NZ_JAJMLW010000001.1"/>
</dbReference>
<evidence type="ECO:0000256" key="6">
    <source>
        <dbReference type="SAM" id="MobiDB-lite"/>
    </source>
</evidence>
<feature type="transmembrane region" description="Helical" evidence="7">
    <location>
        <begin position="177"/>
        <end position="194"/>
    </location>
</feature>
<feature type="transmembrane region" description="Helical" evidence="7">
    <location>
        <begin position="85"/>
        <end position="103"/>
    </location>
</feature>
<feature type="domain" description="Major facilitator superfamily (MFS) profile" evidence="8">
    <location>
        <begin position="1"/>
        <end position="403"/>
    </location>
</feature>
<evidence type="ECO:0000256" key="4">
    <source>
        <dbReference type="ARBA" id="ARBA00022989"/>
    </source>
</evidence>
<evidence type="ECO:0000313" key="9">
    <source>
        <dbReference type="EMBL" id="MCI2241265.1"/>
    </source>
</evidence>
<reference evidence="9" key="1">
    <citation type="submission" date="2021-11" db="EMBL/GenBank/DDBJ databases">
        <title>A Novel Adlercreutzia Species, isolated from a Allomyrina dichotoma larva feces.</title>
        <authorList>
            <person name="Suh M.K."/>
        </authorList>
    </citation>
    <scope>NUCLEOTIDE SEQUENCE</scope>
    <source>
        <strain evidence="9">JBNU-10</strain>
    </source>
</reference>
<name>A0ABS9WEQ5_9ACTN</name>
<organism evidence="9 10">
    <name type="scientific">Adlercreutzia faecimuris</name>
    <dbReference type="NCBI Taxonomy" id="2897341"/>
    <lineage>
        <taxon>Bacteria</taxon>
        <taxon>Bacillati</taxon>
        <taxon>Actinomycetota</taxon>
        <taxon>Coriobacteriia</taxon>
        <taxon>Eggerthellales</taxon>
        <taxon>Eggerthellaceae</taxon>
        <taxon>Adlercreutzia</taxon>
    </lineage>
</organism>
<dbReference type="EMBL" id="JAJMLW010000001">
    <property type="protein sequence ID" value="MCI2241265.1"/>
    <property type="molecule type" value="Genomic_DNA"/>
</dbReference>
<keyword evidence="3 7" id="KW-0812">Transmembrane</keyword>
<dbReference type="InterPro" id="IPR036259">
    <property type="entry name" value="MFS_trans_sf"/>
</dbReference>
<feature type="transmembrane region" description="Helical" evidence="7">
    <location>
        <begin position="259"/>
        <end position="278"/>
    </location>
</feature>
<keyword evidence="5 7" id="KW-0472">Membrane</keyword>
<dbReference type="InterPro" id="IPR011701">
    <property type="entry name" value="MFS"/>
</dbReference>
<feature type="transmembrane region" description="Helical" evidence="7">
    <location>
        <begin position="310"/>
        <end position="333"/>
    </location>
</feature>
<dbReference type="PANTHER" id="PTHR43124">
    <property type="entry name" value="PURINE EFFLUX PUMP PBUE"/>
    <property type="match status" value="1"/>
</dbReference>
<dbReference type="Proteomes" id="UP001430755">
    <property type="component" value="Unassembled WGS sequence"/>
</dbReference>
<evidence type="ECO:0000256" key="1">
    <source>
        <dbReference type="ARBA" id="ARBA00004651"/>
    </source>
</evidence>
<evidence type="ECO:0000256" key="5">
    <source>
        <dbReference type="ARBA" id="ARBA00023136"/>
    </source>
</evidence>
<evidence type="ECO:0000313" key="10">
    <source>
        <dbReference type="Proteomes" id="UP001430755"/>
    </source>
</evidence>
<feature type="transmembrane region" description="Helical" evidence="7">
    <location>
        <begin position="285"/>
        <end position="304"/>
    </location>
</feature>
<feature type="transmembrane region" description="Helical" evidence="7">
    <location>
        <begin position="109"/>
        <end position="133"/>
    </location>
</feature>
<feature type="transmembrane region" description="Helical" evidence="7">
    <location>
        <begin position="371"/>
        <end position="393"/>
    </location>
</feature>
<feature type="region of interest" description="Disordered" evidence="6">
    <location>
        <begin position="405"/>
        <end position="426"/>
    </location>
</feature>
<keyword evidence="10" id="KW-1185">Reference proteome</keyword>
<dbReference type="Gene3D" id="1.20.1250.20">
    <property type="entry name" value="MFS general substrate transporter like domains"/>
    <property type="match status" value="1"/>
</dbReference>
<sequence length="426" mass="45768">MGDLLGKLTSYFKIRYAIMLVPVCGFAIYDSVFQSFSSILGVLRNAYPDVPVTAIQMILALPPMVSIPGTLLAGFLAAYIHKKRLAEFALAIIFVGGMIPVVFPEPSIYAMFACSACIGVGQGFLHPLANAIICQRWEDDSERSRVLGFKQCFNYLGEVLVTLCVGFLALARWGNAFLVYLGVIPVFLVTHFCLPKGELDKRLIDREHRAEGLRDLLRPRVVYLFVLFFFAMMCLYGYYTNIALLVQERSLGTTADIAGISSTISIASLVLGALYGLVSKRLGRFTLTVGFGLLACGMLVVSLGVSLPMIVAGGILIGLGVGIQQISTVYYISKAVNPRLVTLAVSIALSCISLGASLAPLVIGFVNVTVLGAQTAAGGLMVSSAGYLVLMLVEGGLTLCRKRAHDEDDHEGLTPEQAADMAPEED</sequence>
<protein>
    <submittedName>
        <fullName evidence="9">MFS transporter</fullName>
    </submittedName>
</protein>
<feature type="transmembrane region" description="Helical" evidence="7">
    <location>
        <begin position="221"/>
        <end position="239"/>
    </location>
</feature>
<dbReference type="Pfam" id="PF07690">
    <property type="entry name" value="MFS_1"/>
    <property type="match status" value="1"/>
</dbReference>
<evidence type="ECO:0000256" key="2">
    <source>
        <dbReference type="ARBA" id="ARBA00022475"/>
    </source>
</evidence>
<dbReference type="InterPro" id="IPR020846">
    <property type="entry name" value="MFS_dom"/>
</dbReference>
<gene>
    <name evidence="9" type="ORF">LPT13_02715</name>
</gene>
<feature type="transmembrane region" description="Helical" evidence="7">
    <location>
        <begin position="12"/>
        <end position="33"/>
    </location>
</feature>